<dbReference type="InterPro" id="IPR021302">
    <property type="entry name" value="DUF2780_VcgC/VcgE"/>
</dbReference>
<organism evidence="2 3">
    <name type="scientific">Paraglaciecola arctica BSs20135</name>
    <dbReference type="NCBI Taxonomy" id="493475"/>
    <lineage>
        <taxon>Bacteria</taxon>
        <taxon>Pseudomonadati</taxon>
        <taxon>Pseudomonadota</taxon>
        <taxon>Gammaproteobacteria</taxon>
        <taxon>Alteromonadales</taxon>
        <taxon>Alteromonadaceae</taxon>
        <taxon>Paraglaciecola</taxon>
    </lineage>
</organism>
<keyword evidence="1" id="KW-0732">Signal</keyword>
<proteinExistence type="predicted"/>
<dbReference type="Pfam" id="PF11075">
    <property type="entry name" value="DUF2780"/>
    <property type="match status" value="1"/>
</dbReference>
<sequence>MKISYLLIVVSALAFSPQSHAEGWLDSIKSMFGMEAETATAAMPNVADMISSVSESVGIDESQATGSLASIFNYAKGNISAEQFSGLSDSLPGLDSLMGAVPDISEMASGNDLGGLMDKAASYNDSLKAMNELKKQFEALGLSSEMITKVISSAKAYLDTDEGQKIKQQLMQGLSQLTL</sequence>
<dbReference type="RefSeq" id="WP_007625567.1">
    <property type="nucleotide sequence ID" value="NZ_BAEO01000067.1"/>
</dbReference>
<feature type="chain" id="PRO_5003897800" description="DUF2780 domain-containing protein" evidence="1">
    <location>
        <begin position="22"/>
        <end position="179"/>
    </location>
</feature>
<name>K6YV14_9ALTE</name>
<dbReference type="AlphaFoldDB" id="K6YV14"/>
<comment type="caution">
    <text evidence="2">The sequence shown here is derived from an EMBL/GenBank/DDBJ whole genome shotgun (WGS) entry which is preliminary data.</text>
</comment>
<dbReference type="Proteomes" id="UP000006327">
    <property type="component" value="Unassembled WGS sequence"/>
</dbReference>
<evidence type="ECO:0000313" key="3">
    <source>
        <dbReference type="Proteomes" id="UP000006327"/>
    </source>
</evidence>
<dbReference type="STRING" id="493475.GARC_5077"/>
<feature type="signal peptide" evidence="1">
    <location>
        <begin position="1"/>
        <end position="21"/>
    </location>
</feature>
<evidence type="ECO:0008006" key="4">
    <source>
        <dbReference type="Google" id="ProtNLM"/>
    </source>
</evidence>
<gene>
    <name evidence="2" type="ORF">GARC_5077</name>
</gene>
<keyword evidence="3" id="KW-1185">Reference proteome</keyword>
<dbReference type="OrthoDB" id="6334940at2"/>
<accession>K6YV14</accession>
<evidence type="ECO:0000313" key="2">
    <source>
        <dbReference type="EMBL" id="GAC22012.1"/>
    </source>
</evidence>
<evidence type="ECO:0000256" key="1">
    <source>
        <dbReference type="SAM" id="SignalP"/>
    </source>
</evidence>
<dbReference type="EMBL" id="BAEO01000067">
    <property type="protein sequence ID" value="GAC22012.1"/>
    <property type="molecule type" value="Genomic_DNA"/>
</dbReference>
<reference evidence="2 3" key="1">
    <citation type="journal article" date="2017" name="Antonie Van Leeuwenhoek">
        <title>Rhizobium rhizosphaerae sp. nov., a novel species isolated from rice rhizosphere.</title>
        <authorList>
            <person name="Zhao J.J."/>
            <person name="Zhang J."/>
            <person name="Zhang R.J."/>
            <person name="Zhang C.W."/>
            <person name="Yin H.Q."/>
            <person name="Zhang X.X."/>
        </authorList>
    </citation>
    <scope>NUCLEOTIDE SEQUENCE [LARGE SCALE GENOMIC DNA]</scope>
    <source>
        <strain evidence="2 3">BSs20135</strain>
    </source>
</reference>
<protein>
    <recommendedName>
        <fullName evidence="4">DUF2780 domain-containing protein</fullName>
    </recommendedName>
</protein>